<dbReference type="NCBIfam" id="TIGR00872">
    <property type="entry name" value="gnd_rel"/>
    <property type="match status" value="1"/>
</dbReference>
<dbReference type="GO" id="GO:0004616">
    <property type="term" value="F:phosphogluconate dehydrogenase (decarboxylating) activity"/>
    <property type="evidence" value="ECO:0007669"/>
    <property type="project" value="InterPro"/>
</dbReference>
<dbReference type="InterPro" id="IPR008927">
    <property type="entry name" value="6-PGluconate_DH-like_C_sf"/>
</dbReference>
<dbReference type="PANTHER" id="PTHR11811">
    <property type="entry name" value="6-PHOSPHOGLUCONATE DEHYDROGENASE"/>
    <property type="match status" value="1"/>
</dbReference>
<dbReference type="InterPro" id="IPR036291">
    <property type="entry name" value="NAD(P)-bd_dom_sf"/>
</dbReference>
<dbReference type="GO" id="GO:0019521">
    <property type="term" value="P:D-gluconate metabolic process"/>
    <property type="evidence" value="ECO:0007669"/>
    <property type="project" value="UniProtKB-KW"/>
</dbReference>
<dbReference type="InterPro" id="IPR006115">
    <property type="entry name" value="6PGDH_NADP-bd"/>
</dbReference>
<dbReference type="Gene3D" id="3.40.50.720">
    <property type="entry name" value="NAD(P)-binding Rossmann-like Domain"/>
    <property type="match status" value="1"/>
</dbReference>
<evidence type="ECO:0000313" key="12">
    <source>
        <dbReference type="EMBL" id="CAB4995283.1"/>
    </source>
</evidence>
<gene>
    <name evidence="7" type="ORF">UFOPK1762_01096</name>
    <name evidence="8" type="ORF">UFOPK1906_01507</name>
    <name evidence="9" type="ORF">UFOPK2624_00710</name>
    <name evidence="10" type="ORF">UFOPK2969_01153</name>
    <name evidence="5" type="ORF">UFOPK3331_00405</name>
    <name evidence="11" type="ORF">UFOPK3785_00718</name>
    <name evidence="12" type="ORF">UFOPK3927_01546</name>
    <name evidence="6" type="ORF">UFOPK4201_00738</name>
    <name evidence="13" type="ORF">UFOPK4371_00729</name>
</gene>
<dbReference type="GO" id="GO:0006098">
    <property type="term" value="P:pentose-phosphate shunt"/>
    <property type="evidence" value="ECO:0007669"/>
    <property type="project" value="InterPro"/>
</dbReference>
<evidence type="ECO:0000313" key="9">
    <source>
        <dbReference type="EMBL" id="CAB4703985.1"/>
    </source>
</evidence>
<dbReference type="EMBL" id="CAEZTY010000038">
    <property type="protein sequence ID" value="CAB4587206.1"/>
    <property type="molecule type" value="Genomic_DNA"/>
</dbReference>
<dbReference type="EMBL" id="CAFBOK010000215">
    <property type="protein sequence ID" value="CAB4995283.1"/>
    <property type="molecule type" value="Genomic_DNA"/>
</dbReference>
<evidence type="ECO:0000313" key="11">
    <source>
        <dbReference type="EMBL" id="CAB4949174.1"/>
    </source>
</evidence>
<sequence>MQLGMVGLGRMGANLVRRLVRDGHTCVVFDVDAKAVATLAAESDSITGANDLADFVAKLDVPRAAWVMVPAAYAGGTVADLAALMESGDIVIDGGNTYYRDDVDRAEALAPKGVHYVDVGTSGGVFGLDRGFCLMIGGEDEIVTHLEPIFRTIAPGVGDAERTPGRTGDYMPEEHGWLHCGPAGAGHFVKMVHNGIEYGLMAAYAEGLNILKHANAGKVVRENDAETTPLREPKYYQYDIDIESVSEVWRRGSVVASWLLDLTAAALVEDPQLDTFAGRVSDSGEGRWTSLAAIDIGAPAPILTTSLYERFTSRGEADYADKLLSAMRKQFGGHDEKSASGS</sequence>
<dbReference type="InterPro" id="IPR006183">
    <property type="entry name" value="Pgluconate_DH"/>
</dbReference>
<evidence type="ECO:0000313" key="8">
    <source>
        <dbReference type="EMBL" id="CAB4631745.1"/>
    </source>
</evidence>
<dbReference type="PRINTS" id="PR00076">
    <property type="entry name" value="6PGDHDRGNASE"/>
</dbReference>
<dbReference type="Pfam" id="PF00393">
    <property type="entry name" value="6PGD"/>
    <property type="match status" value="1"/>
</dbReference>
<dbReference type="EMBL" id="CAFBNJ010000028">
    <property type="protein sequence ID" value="CAB4949174.1"/>
    <property type="molecule type" value="Genomic_DNA"/>
</dbReference>
<evidence type="ECO:0000313" key="7">
    <source>
        <dbReference type="EMBL" id="CAB4587206.1"/>
    </source>
</evidence>
<organism evidence="5">
    <name type="scientific">freshwater metagenome</name>
    <dbReference type="NCBI Taxonomy" id="449393"/>
    <lineage>
        <taxon>unclassified sequences</taxon>
        <taxon>metagenomes</taxon>
        <taxon>ecological metagenomes</taxon>
    </lineage>
</organism>
<dbReference type="SMART" id="SM01350">
    <property type="entry name" value="6PGD"/>
    <property type="match status" value="1"/>
</dbReference>
<evidence type="ECO:0000313" key="10">
    <source>
        <dbReference type="EMBL" id="CAB4795590.1"/>
    </source>
</evidence>
<dbReference type="EMBL" id="CAEUNJ010000025">
    <property type="protein sequence ID" value="CAB4371298.1"/>
    <property type="molecule type" value="Genomic_DNA"/>
</dbReference>
<protein>
    <submittedName>
        <fullName evidence="5">Unannotated protein</fullName>
    </submittedName>
</protein>
<evidence type="ECO:0000313" key="13">
    <source>
        <dbReference type="EMBL" id="CAB5076401.1"/>
    </source>
</evidence>
<dbReference type="InterPro" id="IPR013328">
    <property type="entry name" value="6PGD_dom2"/>
</dbReference>
<dbReference type="SUPFAM" id="SSF48179">
    <property type="entry name" value="6-phosphogluconate dehydrogenase C-terminal domain-like"/>
    <property type="match status" value="1"/>
</dbReference>
<keyword evidence="2" id="KW-0560">Oxidoreductase</keyword>
<dbReference type="NCBIfam" id="NF007161">
    <property type="entry name" value="PRK09599.1"/>
    <property type="match status" value="1"/>
</dbReference>
<dbReference type="Gene3D" id="1.10.1040.10">
    <property type="entry name" value="N-(1-d-carboxylethyl)-l-norvaline Dehydrogenase, domain 2"/>
    <property type="match status" value="1"/>
</dbReference>
<reference evidence="5" key="1">
    <citation type="submission" date="2020-05" db="EMBL/GenBank/DDBJ databases">
        <authorList>
            <person name="Chiriac C."/>
            <person name="Salcher M."/>
            <person name="Ghai R."/>
            <person name="Kavagutti S V."/>
        </authorList>
    </citation>
    <scope>NUCLEOTIDE SEQUENCE</scope>
</reference>
<name>A0A6J5YX15_9ZZZZ</name>
<evidence type="ECO:0000256" key="1">
    <source>
        <dbReference type="ARBA" id="ARBA00008419"/>
    </source>
</evidence>
<dbReference type="InterPro" id="IPR006114">
    <property type="entry name" value="6PGDH_C"/>
</dbReference>
<proteinExistence type="inferred from homology"/>
<dbReference type="AlphaFoldDB" id="A0A6J5YX15"/>
<evidence type="ECO:0000313" key="6">
    <source>
        <dbReference type="EMBL" id="CAB4371298.1"/>
    </source>
</evidence>
<dbReference type="EMBL" id="CAESAL010000008">
    <property type="protein sequence ID" value="CAB4333608.1"/>
    <property type="molecule type" value="Genomic_DNA"/>
</dbReference>
<feature type="domain" description="6-phosphogluconate dehydrogenase C-terminal" evidence="4">
    <location>
        <begin position="186"/>
        <end position="337"/>
    </location>
</feature>
<dbReference type="Pfam" id="PF03446">
    <property type="entry name" value="NAD_binding_2"/>
    <property type="match status" value="1"/>
</dbReference>
<keyword evidence="3" id="KW-0311">Gluconate utilization</keyword>
<evidence type="ECO:0000256" key="2">
    <source>
        <dbReference type="ARBA" id="ARBA00023002"/>
    </source>
</evidence>
<dbReference type="EMBL" id="CAFAAD010000085">
    <property type="protein sequence ID" value="CAB4795590.1"/>
    <property type="molecule type" value="Genomic_DNA"/>
</dbReference>
<dbReference type="EMBL" id="CAEZXY010000021">
    <property type="protein sequence ID" value="CAB4703985.1"/>
    <property type="molecule type" value="Genomic_DNA"/>
</dbReference>
<evidence type="ECO:0000256" key="3">
    <source>
        <dbReference type="ARBA" id="ARBA00023064"/>
    </source>
</evidence>
<dbReference type="EMBL" id="CAEZVC010000111">
    <property type="protein sequence ID" value="CAB4631745.1"/>
    <property type="molecule type" value="Genomic_DNA"/>
</dbReference>
<dbReference type="EMBL" id="CAFBRD010000029">
    <property type="protein sequence ID" value="CAB5076401.1"/>
    <property type="molecule type" value="Genomic_DNA"/>
</dbReference>
<comment type="similarity">
    <text evidence="1">Belongs to the 6-phosphogluconate dehydrogenase family.</text>
</comment>
<accession>A0A6J5YX15</accession>
<evidence type="ECO:0000259" key="4">
    <source>
        <dbReference type="SMART" id="SM01350"/>
    </source>
</evidence>
<evidence type="ECO:0000313" key="5">
    <source>
        <dbReference type="EMBL" id="CAB4333608.1"/>
    </source>
</evidence>
<dbReference type="InterPro" id="IPR004849">
    <property type="entry name" value="6DGDH_YqeC"/>
</dbReference>
<dbReference type="SUPFAM" id="SSF51735">
    <property type="entry name" value="NAD(P)-binding Rossmann-fold domains"/>
    <property type="match status" value="1"/>
</dbReference>
<dbReference type="GO" id="GO:0050661">
    <property type="term" value="F:NADP binding"/>
    <property type="evidence" value="ECO:0007669"/>
    <property type="project" value="InterPro"/>
</dbReference>